<accession>A0A7W3JH41</accession>
<protein>
    <submittedName>
        <fullName evidence="2">Transcriptional regulator with XRE-family HTH domain</fullName>
    </submittedName>
</protein>
<gene>
    <name evidence="2" type="ORF">FB463_000917</name>
    <name evidence="1" type="ORF">FFA01_06010</name>
</gene>
<sequence>MTIDHTWAFVIRPHAIQSVLEIMVVCHMLVDMAISDTQIGRNLARLRGQMTQKELAEAMSSRGWKWSQTTVHTVEQGKRPLRLAESEDIKEIIGTAWPLTLADGDTALVSASRRMKDAHQSLEEAIELFLDTQEEISAILGDGESDRVRELMGGWLDLTVEATVEHVRKRRALQNEAENALWDDNKAEDGKHPEAP</sequence>
<dbReference type="Proteomes" id="UP000522688">
    <property type="component" value="Unassembled WGS sequence"/>
</dbReference>
<dbReference type="InterPro" id="IPR001387">
    <property type="entry name" value="Cro/C1-type_HTH"/>
</dbReference>
<reference evidence="2 4" key="2">
    <citation type="submission" date="2020-07" db="EMBL/GenBank/DDBJ databases">
        <title>Sequencing the genomes of 1000 actinobacteria strains.</title>
        <authorList>
            <person name="Klenk H.-P."/>
        </authorList>
    </citation>
    <scope>NUCLEOTIDE SEQUENCE [LARGE SCALE GENOMIC DNA]</scope>
    <source>
        <strain evidence="2 4">DSM 10309</strain>
    </source>
</reference>
<evidence type="ECO:0000313" key="4">
    <source>
        <dbReference type="Proteomes" id="UP000522688"/>
    </source>
</evidence>
<evidence type="ECO:0000313" key="1">
    <source>
        <dbReference type="EMBL" id="GEK82292.1"/>
    </source>
</evidence>
<evidence type="ECO:0000313" key="3">
    <source>
        <dbReference type="Proteomes" id="UP000321154"/>
    </source>
</evidence>
<dbReference type="GO" id="GO:0003677">
    <property type="term" value="F:DNA binding"/>
    <property type="evidence" value="ECO:0007669"/>
    <property type="project" value="InterPro"/>
</dbReference>
<reference evidence="1 3" key="1">
    <citation type="submission" date="2019-07" db="EMBL/GenBank/DDBJ databases">
        <title>Whole genome shotgun sequence of Frigoribacterium faeni NBRC 103066.</title>
        <authorList>
            <person name="Hosoyama A."/>
            <person name="Uohara A."/>
            <person name="Ohji S."/>
            <person name="Ichikawa N."/>
        </authorList>
    </citation>
    <scope>NUCLEOTIDE SEQUENCE [LARGE SCALE GENOMIC DNA]</scope>
    <source>
        <strain evidence="1 3">NBRC 103066</strain>
    </source>
</reference>
<dbReference type="AlphaFoldDB" id="A0A7W3JH41"/>
<dbReference type="CDD" id="cd00093">
    <property type="entry name" value="HTH_XRE"/>
    <property type="match status" value="1"/>
</dbReference>
<dbReference type="Proteomes" id="UP000321154">
    <property type="component" value="Unassembled WGS sequence"/>
</dbReference>
<dbReference type="InterPro" id="IPR010982">
    <property type="entry name" value="Lambda_DNA-bd_dom_sf"/>
</dbReference>
<keyword evidence="3" id="KW-1185">Reference proteome</keyword>
<proteinExistence type="predicted"/>
<evidence type="ECO:0000313" key="2">
    <source>
        <dbReference type="EMBL" id="MBA8812693.1"/>
    </source>
</evidence>
<dbReference type="EMBL" id="BJUV01000004">
    <property type="protein sequence ID" value="GEK82292.1"/>
    <property type="molecule type" value="Genomic_DNA"/>
</dbReference>
<dbReference type="RefSeq" id="WP_182501113.1">
    <property type="nucleotide sequence ID" value="NZ_JACGWW010000001.1"/>
</dbReference>
<comment type="caution">
    <text evidence="2">The sequence shown here is derived from an EMBL/GenBank/DDBJ whole genome shotgun (WGS) entry which is preliminary data.</text>
</comment>
<name>A0A7W3JH41_9MICO</name>
<dbReference type="Gene3D" id="1.10.260.40">
    <property type="entry name" value="lambda repressor-like DNA-binding domains"/>
    <property type="match status" value="1"/>
</dbReference>
<dbReference type="EMBL" id="JACGWW010000001">
    <property type="protein sequence ID" value="MBA8812693.1"/>
    <property type="molecule type" value="Genomic_DNA"/>
</dbReference>
<organism evidence="2 4">
    <name type="scientific">Frigoribacterium faeni</name>
    <dbReference type="NCBI Taxonomy" id="145483"/>
    <lineage>
        <taxon>Bacteria</taxon>
        <taxon>Bacillati</taxon>
        <taxon>Actinomycetota</taxon>
        <taxon>Actinomycetes</taxon>
        <taxon>Micrococcales</taxon>
        <taxon>Microbacteriaceae</taxon>
        <taxon>Frigoribacterium</taxon>
    </lineage>
</organism>